<name>X1NKI0_9ZZZZ</name>
<keyword evidence="4" id="KW-0808">Transferase</keyword>
<gene>
    <name evidence="9" type="ORF">S06H3_35990</name>
</gene>
<dbReference type="InterPro" id="IPR041739">
    <property type="entry name" value="G5K_ProB"/>
</dbReference>
<accession>X1NKI0</accession>
<evidence type="ECO:0000256" key="2">
    <source>
        <dbReference type="ARBA" id="ARBA00022605"/>
    </source>
</evidence>
<feature type="non-terminal residue" evidence="9">
    <location>
        <position position="1"/>
    </location>
</feature>
<dbReference type="NCBIfam" id="TIGR01027">
    <property type="entry name" value="proB"/>
    <property type="match status" value="1"/>
</dbReference>
<dbReference type="GO" id="GO:0005829">
    <property type="term" value="C:cytosol"/>
    <property type="evidence" value="ECO:0007669"/>
    <property type="project" value="TreeGrafter"/>
</dbReference>
<protein>
    <recommendedName>
        <fullName evidence="8">Aspartate/glutamate/uridylate kinase domain-containing protein</fullName>
    </recommendedName>
</protein>
<dbReference type="CDD" id="cd04242">
    <property type="entry name" value="AAK_G5K_ProB"/>
    <property type="match status" value="1"/>
</dbReference>
<proteinExistence type="predicted"/>
<sequence length="193" mass="21170">NMRRFVNEVSSLIKRGMEVIIVTSGAIAAGLENLNIKKKPEDIALLQAAASIGQVELMRLYSNLFSKNNLKIGQILLTHEDTTRRKQYLNIKNTIKNLIGLNVVPVINENDSVAVDEIKFGDNDQLAALVAILAEADILIILTDIDGMYDKNPGIYNNAKLISYIDKINEDIEKAAEGIGSTYGIGGMILLNL</sequence>
<keyword evidence="3" id="KW-0641">Proline biosynthesis</keyword>
<keyword evidence="2" id="KW-0028">Amino-acid biosynthesis</keyword>
<feature type="domain" description="Aspartate/glutamate/uridylate kinase" evidence="8">
    <location>
        <begin position="2"/>
        <end position="189"/>
    </location>
</feature>
<dbReference type="GO" id="GO:0005524">
    <property type="term" value="F:ATP binding"/>
    <property type="evidence" value="ECO:0007669"/>
    <property type="project" value="UniProtKB-KW"/>
</dbReference>
<evidence type="ECO:0000259" key="8">
    <source>
        <dbReference type="Pfam" id="PF00696"/>
    </source>
</evidence>
<dbReference type="EMBL" id="BARV01021759">
    <property type="protein sequence ID" value="GAI27320.1"/>
    <property type="molecule type" value="Genomic_DNA"/>
</dbReference>
<dbReference type="GO" id="GO:0008652">
    <property type="term" value="P:amino acid biosynthetic process"/>
    <property type="evidence" value="ECO:0007669"/>
    <property type="project" value="UniProtKB-KW"/>
</dbReference>
<dbReference type="AlphaFoldDB" id="X1NKI0"/>
<dbReference type="InterPro" id="IPR001048">
    <property type="entry name" value="Asp/Glu/Uridylate_kinase"/>
</dbReference>
<dbReference type="PANTHER" id="PTHR43654">
    <property type="entry name" value="GLUTAMATE 5-KINASE"/>
    <property type="match status" value="1"/>
</dbReference>
<keyword evidence="5" id="KW-0547">Nucleotide-binding</keyword>
<dbReference type="PANTHER" id="PTHR43654:SF1">
    <property type="entry name" value="ISOPENTENYL PHOSPHATE KINASE"/>
    <property type="match status" value="1"/>
</dbReference>
<evidence type="ECO:0000313" key="9">
    <source>
        <dbReference type="EMBL" id="GAI27320.1"/>
    </source>
</evidence>
<evidence type="ECO:0000256" key="3">
    <source>
        <dbReference type="ARBA" id="ARBA00022650"/>
    </source>
</evidence>
<dbReference type="Pfam" id="PF00696">
    <property type="entry name" value="AA_kinase"/>
    <property type="match status" value="1"/>
</dbReference>
<dbReference type="InterPro" id="IPR001057">
    <property type="entry name" value="Glu/AcGlu_kinase"/>
</dbReference>
<dbReference type="SUPFAM" id="SSF53633">
    <property type="entry name" value="Carbamate kinase-like"/>
    <property type="match status" value="1"/>
</dbReference>
<keyword evidence="6" id="KW-0418">Kinase</keyword>
<evidence type="ECO:0000256" key="6">
    <source>
        <dbReference type="ARBA" id="ARBA00022777"/>
    </source>
</evidence>
<organism evidence="9">
    <name type="scientific">marine sediment metagenome</name>
    <dbReference type="NCBI Taxonomy" id="412755"/>
    <lineage>
        <taxon>unclassified sequences</taxon>
        <taxon>metagenomes</taxon>
        <taxon>ecological metagenomes</taxon>
    </lineage>
</organism>
<evidence type="ECO:0000256" key="5">
    <source>
        <dbReference type="ARBA" id="ARBA00022741"/>
    </source>
</evidence>
<keyword evidence="7" id="KW-0067">ATP-binding</keyword>
<evidence type="ECO:0000256" key="7">
    <source>
        <dbReference type="ARBA" id="ARBA00022840"/>
    </source>
</evidence>
<dbReference type="PRINTS" id="PR00474">
    <property type="entry name" value="GLU5KINASE"/>
</dbReference>
<dbReference type="Gene3D" id="3.40.1160.10">
    <property type="entry name" value="Acetylglutamate kinase-like"/>
    <property type="match status" value="1"/>
</dbReference>
<evidence type="ECO:0000256" key="1">
    <source>
        <dbReference type="ARBA" id="ARBA00022490"/>
    </source>
</evidence>
<keyword evidence="1" id="KW-0963">Cytoplasm</keyword>
<dbReference type="GO" id="GO:0004349">
    <property type="term" value="F:glutamate 5-kinase activity"/>
    <property type="evidence" value="ECO:0007669"/>
    <property type="project" value="TreeGrafter"/>
</dbReference>
<evidence type="ECO:0000256" key="4">
    <source>
        <dbReference type="ARBA" id="ARBA00022679"/>
    </source>
</evidence>
<dbReference type="InterPro" id="IPR005715">
    <property type="entry name" value="Glu_5kinase/COase_Synthase"/>
</dbReference>
<comment type="caution">
    <text evidence="9">The sequence shown here is derived from an EMBL/GenBank/DDBJ whole genome shotgun (WGS) entry which is preliminary data.</text>
</comment>
<reference evidence="9" key="1">
    <citation type="journal article" date="2014" name="Front. Microbiol.">
        <title>High frequency of phylogenetically diverse reductive dehalogenase-homologous genes in deep subseafloor sedimentary metagenomes.</title>
        <authorList>
            <person name="Kawai M."/>
            <person name="Futagami T."/>
            <person name="Toyoda A."/>
            <person name="Takaki Y."/>
            <person name="Nishi S."/>
            <person name="Hori S."/>
            <person name="Arai W."/>
            <person name="Tsubouchi T."/>
            <person name="Morono Y."/>
            <person name="Uchiyama I."/>
            <person name="Ito T."/>
            <person name="Fujiyama A."/>
            <person name="Inagaki F."/>
            <person name="Takami H."/>
        </authorList>
    </citation>
    <scope>NUCLEOTIDE SEQUENCE</scope>
    <source>
        <strain evidence="9">Expedition CK06-06</strain>
    </source>
</reference>
<dbReference type="FunFam" id="3.40.1160.10:FF:000006">
    <property type="entry name" value="Glutamate 5-kinase"/>
    <property type="match status" value="1"/>
</dbReference>
<dbReference type="InterPro" id="IPR036393">
    <property type="entry name" value="AceGlu_kinase-like_sf"/>
</dbReference>